<name>A0A382SWF1_9ZZZZ</name>
<protein>
    <submittedName>
        <fullName evidence="1">Uncharacterized protein</fullName>
    </submittedName>
</protein>
<proteinExistence type="predicted"/>
<evidence type="ECO:0000313" key="1">
    <source>
        <dbReference type="EMBL" id="SVD14280.1"/>
    </source>
</evidence>
<dbReference type="AlphaFoldDB" id="A0A382SWF1"/>
<gene>
    <name evidence="1" type="ORF">METZ01_LOCUS367134</name>
</gene>
<organism evidence="1">
    <name type="scientific">marine metagenome</name>
    <dbReference type="NCBI Taxonomy" id="408172"/>
    <lineage>
        <taxon>unclassified sequences</taxon>
        <taxon>metagenomes</taxon>
        <taxon>ecological metagenomes</taxon>
    </lineage>
</organism>
<sequence>MAGSIAIVAPVATQHQHWGPGSRQTVGNANLTTHAGFVLESMKEVEM</sequence>
<reference evidence="1" key="1">
    <citation type="submission" date="2018-05" db="EMBL/GenBank/DDBJ databases">
        <authorList>
            <person name="Lanie J.A."/>
            <person name="Ng W.-L."/>
            <person name="Kazmierczak K.M."/>
            <person name="Andrzejewski T.M."/>
            <person name="Davidsen T.M."/>
            <person name="Wayne K.J."/>
            <person name="Tettelin H."/>
            <person name="Glass J.I."/>
            <person name="Rusch D."/>
            <person name="Podicherti R."/>
            <person name="Tsui H.-C.T."/>
            <person name="Winkler M.E."/>
        </authorList>
    </citation>
    <scope>NUCLEOTIDE SEQUENCE</scope>
</reference>
<accession>A0A382SWF1</accession>
<dbReference type="EMBL" id="UINC01132149">
    <property type="protein sequence ID" value="SVD14280.1"/>
    <property type="molecule type" value="Genomic_DNA"/>
</dbReference>